<protein>
    <submittedName>
        <fullName evidence="1">Uncharacterized protein</fullName>
    </submittedName>
</protein>
<reference evidence="2" key="1">
    <citation type="submission" date="2017-03" db="EMBL/GenBank/DDBJ databases">
        <title>Novel pathways for hydrocarbon cycling and metabolic interdependencies in hydrothermal sediment communities.</title>
        <authorList>
            <person name="Dombrowski N."/>
            <person name="Seitz K."/>
            <person name="Teske A."/>
            <person name="Baker B."/>
        </authorList>
    </citation>
    <scope>NUCLEOTIDE SEQUENCE [LARGE SCALE GENOMIC DNA]</scope>
</reference>
<dbReference type="EMBL" id="MZGJ01000001">
    <property type="protein sequence ID" value="OQX51608.1"/>
    <property type="molecule type" value="Genomic_DNA"/>
</dbReference>
<gene>
    <name evidence="1" type="ORF">B5M47_00220</name>
</gene>
<accession>A0A1W9NZQ1</accession>
<dbReference type="AlphaFoldDB" id="A0A1W9NZQ1"/>
<evidence type="ECO:0000313" key="1">
    <source>
        <dbReference type="EMBL" id="OQX51608.1"/>
    </source>
</evidence>
<proteinExistence type="predicted"/>
<organism evidence="1 2">
    <name type="scientific">candidate division CPR3 bacterium 4484_211</name>
    <dbReference type="NCBI Taxonomy" id="1968527"/>
    <lineage>
        <taxon>Bacteria</taxon>
        <taxon>Bacteria division CPR3</taxon>
    </lineage>
</organism>
<comment type="caution">
    <text evidence="1">The sequence shown here is derived from an EMBL/GenBank/DDBJ whole genome shotgun (WGS) entry which is preliminary data.</text>
</comment>
<name>A0A1W9NZQ1_UNCC3</name>
<evidence type="ECO:0000313" key="2">
    <source>
        <dbReference type="Proteomes" id="UP000192520"/>
    </source>
</evidence>
<dbReference type="Proteomes" id="UP000192520">
    <property type="component" value="Unassembled WGS sequence"/>
</dbReference>
<sequence>MLGEVLIEALGDHCPASESEQPPLLPLDTELLDQEGRPICDGEGPWTVARVEQSIREYEEEMEEVGPPAVLRCLQGMAKETPELLQAIARAFEAWERQRG</sequence>